<dbReference type="InterPro" id="IPR031343">
    <property type="entry name" value="DUF5105"/>
</dbReference>
<dbReference type="KEGG" id="vhy:G7082_07635"/>
<sequence length="236" mass="26821">MKKKWLLLIPFLITLLGMTGCGKKGIDGEEASKLFIENFIYEKEADKFTENFVQGDILSKQLSIMTDGFQESFSEVFDPIAGALSTKEKEEISSGLMKEVREKSKYEYTVKEESKNSIKVTYKIKGFDYSDLVETTLNGVSKEIKRSSSQEANEIKRMILVSFSEALNKGKAMEKEAKVSVKFEKEKGKWKLADKQDETLEVLLLAFISGYNDKDDYNKEMTKTVKRSVSQAESTL</sequence>
<gene>
    <name evidence="2" type="ORF">G7082_07635</name>
</gene>
<name>A0A6G8ATX5_9ENTE</name>
<proteinExistence type="predicted"/>
<dbReference type="PROSITE" id="PS51257">
    <property type="entry name" value="PROKAR_LIPOPROTEIN"/>
    <property type="match status" value="1"/>
</dbReference>
<accession>A0A6G8ATX5</accession>
<organism evidence="2 3">
    <name type="scientific">Vagococcus hydrophili</name>
    <dbReference type="NCBI Taxonomy" id="2714947"/>
    <lineage>
        <taxon>Bacteria</taxon>
        <taxon>Bacillati</taxon>
        <taxon>Bacillota</taxon>
        <taxon>Bacilli</taxon>
        <taxon>Lactobacillales</taxon>
        <taxon>Enterococcaceae</taxon>
        <taxon>Vagococcus</taxon>
    </lineage>
</organism>
<dbReference type="EMBL" id="CP049887">
    <property type="protein sequence ID" value="QIL48373.1"/>
    <property type="molecule type" value="Genomic_DNA"/>
</dbReference>
<feature type="domain" description="DUF5105" evidence="1">
    <location>
        <begin position="21"/>
        <end position="208"/>
    </location>
</feature>
<evidence type="ECO:0000313" key="3">
    <source>
        <dbReference type="Proteomes" id="UP000501747"/>
    </source>
</evidence>
<dbReference type="Pfam" id="PF17118">
    <property type="entry name" value="DUF5105"/>
    <property type="match status" value="1"/>
</dbReference>
<dbReference type="Proteomes" id="UP000501747">
    <property type="component" value="Chromosome"/>
</dbReference>
<keyword evidence="3" id="KW-1185">Reference proteome</keyword>
<dbReference type="RefSeq" id="WP_166034520.1">
    <property type="nucleotide sequence ID" value="NZ_CP049887.1"/>
</dbReference>
<dbReference type="AlphaFoldDB" id="A0A6G8ATX5"/>
<reference evidence="2 3" key="1">
    <citation type="submission" date="2020-03" db="EMBL/GenBank/DDBJ databases">
        <title>Vagococcus sp. nov., isolated from beetles.</title>
        <authorList>
            <person name="Hyun D.-W."/>
            <person name="Bae J.-W."/>
        </authorList>
    </citation>
    <scope>NUCLEOTIDE SEQUENCE [LARGE SCALE GENOMIC DNA]</scope>
    <source>
        <strain evidence="2 3">HDW17B</strain>
    </source>
</reference>
<evidence type="ECO:0000313" key="2">
    <source>
        <dbReference type="EMBL" id="QIL48373.1"/>
    </source>
</evidence>
<protein>
    <submittedName>
        <fullName evidence="2">DUF5105 domain-containing protein</fullName>
    </submittedName>
</protein>
<evidence type="ECO:0000259" key="1">
    <source>
        <dbReference type="Pfam" id="PF17118"/>
    </source>
</evidence>